<accession>A0A3L8P350</accession>
<protein>
    <submittedName>
        <fullName evidence="1">Uncharacterized protein</fullName>
    </submittedName>
</protein>
<dbReference type="EMBL" id="RDBE01000007">
    <property type="protein sequence ID" value="RLV49009.1"/>
    <property type="molecule type" value="Genomic_DNA"/>
</dbReference>
<name>A0A3L8P350_9ACTN</name>
<evidence type="ECO:0000313" key="2">
    <source>
        <dbReference type="Proteomes" id="UP000281708"/>
    </source>
</evidence>
<keyword evidence="2" id="KW-1185">Reference proteome</keyword>
<comment type="caution">
    <text evidence="1">The sequence shown here is derived from an EMBL/GenBank/DDBJ whole genome shotgun (WGS) entry which is preliminary data.</text>
</comment>
<proteinExistence type="predicted"/>
<organism evidence="1 2">
    <name type="scientific">Nocardioides mangrovicus</name>
    <dbReference type="NCBI Taxonomy" id="2478913"/>
    <lineage>
        <taxon>Bacteria</taxon>
        <taxon>Bacillati</taxon>
        <taxon>Actinomycetota</taxon>
        <taxon>Actinomycetes</taxon>
        <taxon>Propionibacteriales</taxon>
        <taxon>Nocardioidaceae</taxon>
        <taxon>Nocardioides</taxon>
    </lineage>
</organism>
<evidence type="ECO:0000313" key="1">
    <source>
        <dbReference type="EMBL" id="RLV49009.1"/>
    </source>
</evidence>
<sequence>MSAEEHVDDLSNWNGLVIHHGLIDAEFSVGLSVTTFVDGTVIAADDATVWVSDGHDGPAADARRLAHALLKAYELAEATSNNRHLSLVAN</sequence>
<reference evidence="1 2" key="1">
    <citation type="submission" date="2018-10" db="EMBL/GenBank/DDBJ databases">
        <title>Marmoricola sp. 4Q3S-7 whole genome shotgun sequence.</title>
        <authorList>
            <person name="Li F."/>
        </authorList>
    </citation>
    <scope>NUCLEOTIDE SEQUENCE [LARGE SCALE GENOMIC DNA]</scope>
    <source>
        <strain evidence="1 2">4Q3S-7</strain>
    </source>
</reference>
<dbReference type="AlphaFoldDB" id="A0A3L8P350"/>
<gene>
    <name evidence="1" type="ORF">D9V37_10520</name>
</gene>
<dbReference type="Proteomes" id="UP000281708">
    <property type="component" value="Unassembled WGS sequence"/>
</dbReference>